<dbReference type="AlphaFoldDB" id="A0AA39MGH5"/>
<reference evidence="2" key="1">
    <citation type="submission" date="2023-06" db="EMBL/GenBank/DDBJ databases">
        <authorList>
            <consortium name="Lawrence Berkeley National Laboratory"/>
            <person name="Ahrendt S."/>
            <person name="Sahu N."/>
            <person name="Indic B."/>
            <person name="Wong-Bajracharya J."/>
            <person name="Merenyi Z."/>
            <person name="Ke H.-M."/>
            <person name="Monk M."/>
            <person name="Kocsube S."/>
            <person name="Drula E."/>
            <person name="Lipzen A."/>
            <person name="Balint B."/>
            <person name="Henrissat B."/>
            <person name="Andreopoulos B."/>
            <person name="Martin F.M."/>
            <person name="Harder C.B."/>
            <person name="Rigling D."/>
            <person name="Ford K.L."/>
            <person name="Foster G.D."/>
            <person name="Pangilinan J."/>
            <person name="Papanicolaou A."/>
            <person name="Barry K."/>
            <person name="LaButti K."/>
            <person name="Viragh M."/>
            <person name="Koriabine M."/>
            <person name="Yan M."/>
            <person name="Riley R."/>
            <person name="Champramary S."/>
            <person name="Plett K.L."/>
            <person name="Tsai I.J."/>
            <person name="Slot J."/>
            <person name="Sipos G."/>
            <person name="Plett J."/>
            <person name="Nagy L.G."/>
            <person name="Grigoriev I.V."/>
        </authorList>
    </citation>
    <scope>NUCLEOTIDE SEQUENCE</scope>
    <source>
        <strain evidence="2">FPL87.14</strain>
    </source>
</reference>
<dbReference type="Proteomes" id="UP001175226">
    <property type="component" value="Unassembled WGS sequence"/>
</dbReference>
<keyword evidence="3" id="KW-1185">Reference proteome</keyword>
<feature type="region of interest" description="Disordered" evidence="1">
    <location>
        <begin position="85"/>
        <end position="145"/>
    </location>
</feature>
<feature type="region of interest" description="Disordered" evidence="1">
    <location>
        <begin position="165"/>
        <end position="233"/>
    </location>
</feature>
<evidence type="ECO:0000256" key="1">
    <source>
        <dbReference type="SAM" id="MobiDB-lite"/>
    </source>
</evidence>
<feature type="compositionally biased region" description="Basic and acidic residues" evidence="1">
    <location>
        <begin position="112"/>
        <end position="125"/>
    </location>
</feature>
<organism evidence="2 3">
    <name type="scientific">Armillaria borealis</name>
    <dbReference type="NCBI Taxonomy" id="47425"/>
    <lineage>
        <taxon>Eukaryota</taxon>
        <taxon>Fungi</taxon>
        <taxon>Dikarya</taxon>
        <taxon>Basidiomycota</taxon>
        <taxon>Agaricomycotina</taxon>
        <taxon>Agaricomycetes</taxon>
        <taxon>Agaricomycetidae</taxon>
        <taxon>Agaricales</taxon>
        <taxon>Marasmiineae</taxon>
        <taxon>Physalacriaceae</taxon>
        <taxon>Armillaria</taxon>
    </lineage>
</organism>
<feature type="compositionally biased region" description="Acidic residues" evidence="1">
    <location>
        <begin position="49"/>
        <end position="61"/>
    </location>
</feature>
<proteinExistence type="predicted"/>
<dbReference type="EMBL" id="JAUEPT010000091">
    <property type="protein sequence ID" value="KAK0432620.1"/>
    <property type="molecule type" value="Genomic_DNA"/>
</dbReference>
<evidence type="ECO:0000313" key="2">
    <source>
        <dbReference type="EMBL" id="KAK0432620.1"/>
    </source>
</evidence>
<name>A0AA39MGH5_9AGAR</name>
<sequence>MYNYPQVFFPPEPASVASSDTPIFVLGPLLRQQLPPPSTQQPEPKDYSDAESDAPTEIATDIEEEIRIAIYGTIADSECITGEEGDVLAPLSQAPKTPSDRKLPRLPSTGQREPRCKRDVKRGFPDQEPPSPSPPVGKKKKVLTKRMPMWCTSRALVPCETRLMRAPASDASDLPTSSPSGGKRGRGYEADDESQKPKKKPKAEESDNVALDADQDTTESVQGSQVLSDGSLN</sequence>
<evidence type="ECO:0000313" key="3">
    <source>
        <dbReference type="Proteomes" id="UP001175226"/>
    </source>
</evidence>
<accession>A0AA39MGH5</accession>
<feature type="compositionally biased region" description="Basic and acidic residues" evidence="1">
    <location>
        <begin position="186"/>
        <end position="196"/>
    </location>
</feature>
<gene>
    <name evidence="2" type="ORF">EV421DRAFT_1847919</name>
</gene>
<feature type="region of interest" description="Disordered" evidence="1">
    <location>
        <begin position="27"/>
        <end position="61"/>
    </location>
</feature>
<protein>
    <submittedName>
        <fullName evidence="2">Uncharacterized protein</fullName>
    </submittedName>
</protein>
<comment type="caution">
    <text evidence="2">The sequence shown here is derived from an EMBL/GenBank/DDBJ whole genome shotgun (WGS) entry which is preliminary data.</text>
</comment>
<feature type="compositionally biased region" description="Polar residues" evidence="1">
    <location>
        <begin position="218"/>
        <end position="233"/>
    </location>
</feature>